<dbReference type="Proteomes" id="UP000193317">
    <property type="component" value="Unassembled WGS sequence"/>
</dbReference>
<dbReference type="EMBL" id="LQPW01000054">
    <property type="protein sequence ID" value="ORX08234.1"/>
    <property type="molecule type" value="Genomic_DNA"/>
</dbReference>
<name>A0A1X2EQ18_MYCSZ</name>
<evidence type="ECO:0000313" key="2">
    <source>
        <dbReference type="EMBL" id="ORX08234.1"/>
    </source>
</evidence>
<keyword evidence="3" id="KW-1185">Reference proteome</keyword>
<evidence type="ECO:0000313" key="3">
    <source>
        <dbReference type="Proteomes" id="UP000193317"/>
    </source>
</evidence>
<sequence length="235" mass="24203">MAGTLHGPNMSSMPRASSCIAAALVVAAIGAAAPAGADPLSDLMKMLPAGYASDSCKPLNAAGALAAVSCGENSLPDGPTSATYWLFSDYSGMHDAFTAYLKSSGWAPATCPGMHSSDASAVVGSDGKQYGFIACGRGTGPDWQARDGAVAWTRDAAHFLGVAYVGYQGQAYPTSLFNWVRTQQIQSDCAASGGTFSAWSGDAGIHYSSCCFEDNKHKKVCDDYVDGTHQGQSQG</sequence>
<gene>
    <name evidence="2" type="ORF">AWC27_25625</name>
</gene>
<keyword evidence="1" id="KW-0732">Signal</keyword>
<evidence type="ECO:0000256" key="1">
    <source>
        <dbReference type="SAM" id="SignalP"/>
    </source>
</evidence>
<reference evidence="2 3" key="1">
    <citation type="submission" date="2016-01" db="EMBL/GenBank/DDBJ databases">
        <title>The new phylogeny of the genus Mycobacterium.</title>
        <authorList>
            <person name="Tarcisio F."/>
            <person name="Conor M."/>
            <person name="Antonella G."/>
            <person name="Elisabetta G."/>
            <person name="Giulia F.S."/>
            <person name="Sara T."/>
            <person name="Anna F."/>
            <person name="Clotilde B."/>
            <person name="Roberto B."/>
            <person name="Veronica D.S."/>
            <person name="Fabio R."/>
            <person name="Monica P."/>
            <person name="Olivier J."/>
            <person name="Enrico T."/>
            <person name="Nicola S."/>
        </authorList>
    </citation>
    <scope>NUCLEOTIDE SEQUENCE [LARGE SCALE GENOMIC DNA]</scope>
    <source>
        <strain evidence="2 3">DSM 44166</strain>
    </source>
</reference>
<feature type="signal peptide" evidence="1">
    <location>
        <begin position="1"/>
        <end position="37"/>
    </location>
</feature>
<feature type="chain" id="PRO_5013366996" evidence="1">
    <location>
        <begin position="38"/>
        <end position="235"/>
    </location>
</feature>
<proteinExistence type="predicted"/>
<protein>
    <submittedName>
        <fullName evidence="2">Uncharacterized protein</fullName>
    </submittedName>
</protein>
<comment type="caution">
    <text evidence="2">The sequence shown here is derived from an EMBL/GenBank/DDBJ whole genome shotgun (WGS) entry which is preliminary data.</text>
</comment>
<dbReference type="AlphaFoldDB" id="A0A1X2EQ18"/>
<accession>A0A1X2EQ18</accession>
<organism evidence="2 3">
    <name type="scientific">Mycobacterium szulgai</name>
    <dbReference type="NCBI Taxonomy" id="1787"/>
    <lineage>
        <taxon>Bacteria</taxon>
        <taxon>Bacillati</taxon>
        <taxon>Actinomycetota</taxon>
        <taxon>Actinomycetes</taxon>
        <taxon>Mycobacteriales</taxon>
        <taxon>Mycobacteriaceae</taxon>
        <taxon>Mycobacterium</taxon>
    </lineage>
</organism>